<name>A0ABR3JEU8_9AGAR</name>
<evidence type="ECO:0000256" key="5">
    <source>
        <dbReference type="ARBA" id="ARBA00012297"/>
    </source>
</evidence>
<evidence type="ECO:0000256" key="6">
    <source>
        <dbReference type="ARBA" id="ARBA00022525"/>
    </source>
</evidence>
<accession>A0ABR3JEU8</accession>
<proteinExistence type="inferred from homology"/>
<keyword evidence="13" id="KW-1185">Reference proteome</keyword>
<dbReference type="Pfam" id="PF00394">
    <property type="entry name" value="Cu-oxidase"/>
    <property type="match status" value="1"/>
</dbReference>
<dbReference type="EC" id="1.10.3.2" evidence="5"/>
<dbReference type="PANTHER" id="PTHR11709:SF394">
    <property type="entry name" value="FI03373P-RELATED"/>
    <property type="match status" value="1"/>
</dbReference>
<organism evidence="12 13">
    <name type="scientific">Hohenbuehelia grisea</name>
    <dbReference type="NCBI Taxonomy" id="104357"/>
    <lineage>
        <taxon>Eukaryota</taxon>
        <taxon>Fungi</taxon>
        <taxon>Dikarya</taxon>
        <taxon>Basidiomycota</taxon>
        <taxon>Agaricomycotina</taxon>
        <taxon>Agaricomycetes</taxon>
        <taxon>Agaricomycetidae</taxon>
        <taxon>Agaricales</taxon>
        <taxon>Pleurotineae</taxon>
        <taxon>Pleurotaceae</taxon>
        <taxon>Hohenbuehelia</taxon>
    </lineage>
</organism>
<comment type="similarity">
    <text evidence="4">Belongs to the multicopper oxidase family.</text>
</comment>
<dbReference type="InterPro" id="IPR011706">
    <property type="entry name" value="Cu-oxidase_C"/>
</dbReference>
<evidence type="ECO:0000256" key="1">
    <source>
        <dbReference type="ARBA" id="ARBA00000349"/>
    </source>
</evidence>
<gene>
    <name evidence="12" type="ORF">HGRIS_005295</name>
</gene>
<dbReference type="Pfam" id="PF07731">
    <property type="entry name" value="Cu-oxidase_2"/>
    <property type="match status" value="1"/>
</dbReference>
<protein>
    <recommendedName>
        <fullName evidence="5">laccase</fullName>
        <ecNumber evidence="5">1.10.3.2</ecNumber>
    </recommendedName>
</protein>
<keyword evidence="7" id="KW-0479">Metal-binding</keyword>
<dbReference type="EMBL" id="JASNQZ010000008">
    <property type="protein sequence ID" value="KAL0954159.1"/>
    <property type="molecule type" value="Genomic_DNA"/>
</dbReference>
<comment type="catalytic activity">
    <reaction evidence="1">
        <text>4 hydroquinone + O2 = 4 benzosemiquinone + 2 H2O</text>
        <dbReference type="Rhea" id="RHEA:11276"/>
        <dbReference type="ChEBI" id="CHEBI:15377"/>
        <dbReference type="ChEBI" id="CHEBI:15379"/>
        <dbReference type="ChEBI" id="CHEBI:17594"/>
        <dbReference type="ChEBI" id="CHEBI:17977"/>
        <dbReference type="EC" id="1.10.3.2"/>
    </reaction>
</comment>
<evidence type="ECO:0000256" key="7">
    <source>
        <dbReference type="ARBA" id="ARBA00022723"/>
    </source>
</evidence>
<dbReference type="InterPro" id="IPR045087">
    <property type="entry name" value="Cu-oxidase_fam"/>
</dbReference>
<keyword evidence="8" id="KW-0560">Oxidoreductase</keyword>
<dbReference type="PROSITE" id="PS00080">
    <property type="entry name" value="MULTICOPPER_OXIDASE2"/>
    <property type="match status" value="1"/>
</dbReference>
<comment type="subcellular location">
    <subcellularLocation>
        <location evidence="3">Secreted</location>
    </subcellularLocation>
</comment>
<dbReference type="PANTHER" id="PTHR11709">
    <property type="entry name" value="MULTI-COPPER OXIDASE"/>
    <property type="match status" value="1"/>
</dbReference>
<dbReference type="Proteomes" id="UP001556367">
    <property type="component" value="Unassembled WGS sequence"/>
</dbReference>
<evidence type="ECO:0000259" key="10">
    <source>
        <dbReference type="Pfam" id="PF00394"/>
    </source>
</evidence>
<evidence type="ECO:0000256" key="8">
    <source>
        <dbReference type="ARBA" id="ARBA00023002"/>
    </source>
</evidence>
<evidence type="ECO:0000256" key="4">
    <source>
        <dbReference type="ARBA" id="ARBA00010609"/>
    </source>
</evidence>
<dbReference type="Gene3D" id="2.60.40.420">
    <property type="entry name" value="Cupredoxins - blue copper proteins"/>
    <property type="match status" value="2"/>
</dbReference>
<dbReference type="InterPro" id="IPR001117">
    <property type="entry name" value="Cu-oxidase_2nd"/>
</dbReference>
<comment type="cofactor">
    <cofactor evidence="2">
        <name>Cu cation</name>
        <dbReference type="ChEBI" id="CHEBI:23378"/>
    </cofactor>
</comment>
<evidence type="ECO:0000313" key="13">
    <source>
        <dbReference type="Proteomes" id="UP001556367"/>
    </source>
</evidence>
<feature type="domain" description="Plastocyanin-like" evidence="10">
    <location>
        <begin position="42"/>
        <end position="183"/>
    </location>
</feature>
<evidence type="ECO:0000256" key="3">
    <source>
        <dbReference type="ARBA" id="ARBA00004613"/>
    </source>
</evidence>
<dbReference type="InterPro" id="IPR008972">
    <property type="entry name" value="Cupredoxin"/>
</dbReference>
<comment type="caution">
    <text evidence="12">The sequence shown here is derived from an EMBL/GenBank/DDBJ whole genome shotgun (WGS) entry which is preliminary data.</text>
</comment>
<evidence type="ECO:0000256" key="9">
    <source>
        <dbReference type="ARBA" id="ARBA00023008"/>
    </source>
</evidence>
<evidence type="ECO:0000259" key="11">
    <source>
        <dbReference type="Pfam" id="PF07731"/>
    </source>
</evidence>
<dbReference type="SUPFAM" id="SSF49503">
    <property type="entry name" value="Cupredoxins"/>
    <property type="match status" value="2"/>
</dbReference>
<keyword evidence="6" id="KW-0964">Secreted</keyword>
<sequence length="398" mass="43317">MKIKHNDSAGLHSSCLSPHFLVPILLVGPAQYHRLRYDIDDESTIITLADWYHTVAPKAGPIPTPDSTLINGKGRYSGGPATSLAIVHVLWGLRYRIRLVSISCDPNYIFSIDGHDFEIIEVDGVNTQPYTVDSIQIFAGQRYSFVLKANKKIANYWIRADPNLGTTGFAGGLNSAILRYIGAPHRDPTSTSSTSKPLYETALVPLSHAGAPGIPKPGAADVNINLAFGFDFQKFEFLVNGKAFHPPTTPVLLQVISGAAAANDLLDPGSLYHLPPNKVIEISMPGLSIGGPHPFHLHGHTFDVVKSAGSSQYNYKNPVRRDVVSTGMAGDNVTIRFVTDNAGPWFLHCHIDWHIELGLAVVFSEDADSFAKHSAPASWQKLCPKYETLSDHDKGGHE</sequence>
<reference evidence="13" key="1">
    <citation type="submission" date="2024-06" db="EMBL/GenBank/DDBJ databases">
        <title>Multi-omics analyses provide insights into the biosynthesis of the anticancer antibiotic pleurotin in Hohenbuehelia grisea.</title>
        <authorList>
            <person name="Weaver J.A."/>
            <person name="Alberti F."/>
        </authorList>
    </citation>
    <scope>NUCLEOTIDE SEQUENCE [LARGE SCALE GENOMIC DNA]</scope>
    <source>
        <strain evidence="13">T-177</strain>
    </source>
</reference>
<feature type="domain" description="Plastocyanin-like" evidence="11">
    <location>
        <begin position="246"/>
        <end position="367"/>
    </location>
</feature>
<evidence type="ECO:0000313" key="12">
    <source>
        <dbReference type="EMBL" id="KAL0954159.1"/>
    </source>
</evidence>
<dbReference type="CDD" id="cd13903">
    <property type="entry name" value="CuRO_3_Tv-LCC_like"/>
    <property type="match status" value="1"/>
</dbReference>
<dbReference type="InterPro" id="IPR002355">
    <property type="entry name" value="Cu_oxidase_Cu_BS"/>
</dbReference>
<evidence type="ECO:0000256" key="2">
    <source>
        <dbReference type="ARBA" id="ARBA00001935"/>
    </source>
</evidence>
<keyword evidence="9" id="KW-0186">Copper</keyword>